<dbReference type="EMBL" id="FNBO01000004">
    <property type="protein sequence ID" value="SDF45007.1"/>
    <property type="molecule type" value="Genomic_DNA"/>
</dbReference>
<keyword evidence="7 8" id="KW-0804">Transcription</keyword>
<feature type="binding site" evidence="8">
    <location>
        <position position="96"/>
    </location>
    <ligand>
        <name>Ni(2+)</name>
        <dbReference type="ChEBI" id="CHEBI:49786"/>
    </ligand>
</feature>
<evidence type="ECO:0000256" key="6">
    <source>
        <dbReference type="ARBA" id="ARBA00023125"/>
    </source>
</evidence>
<evidence type="ECO:0000256" key="9">
    <source>
        <dbReference type="SAM" id="MobiDB-lite"/>
    </source>
</evidence>
<dbReference type="GO" id="GO:0016151">
    <property type="term" value="F:nickel cation binding"/>
    <property type="evidence" value="ECO:0007669"/>
    <property type="project" value="UniProtKB-UniRule"/>
</dbReference>
<evidence type="ECO:0000259" key="10">
    <source>
        <dbReference type="Pfam" id="PF01402"/>
    </source>
</evidence>
<accession>A0A1G7L658</accession>
<dbReference type="GO" id="GO:0003700">
    <property type="term" value="F:DNA-binding transcription factor activity"/>
    <property type="evidence" value="ECO:0007669"/>
    <property type="project" value="UniProtKB-UniRule"/>
</dbReference>
<dbReference type="Gene3D" id="3.30.70.1150">
    <property type="entry name" value="ACT-like. Chain A, domain 2"/>
    <property type="match status" value="1"/>
</dbReference>
<gene>
    <name evidence="12" type="ORF">SAMN04488067_104234</name>
</gene>
<dbReference type="SUPFAM" id="SSF47598">
    <property type="entry name" value="Ribbon-helix-helix"/>
    <property type="match status" value="1"/>
</dbReference>
<dbReference type="PANTHER" id="PTHR34719">
    <property type="entry name" value="NICKEL-RESPONSIVE REGULATOR"/>
    <property type="match status" value="1"/>
</dbReference>
<evidence type="ECO:0000259" key="11">
    <source>
        <dbReference type="Pfam" id="PF08753"/>
    </source>
</evidence>
<dbReference type="Gene3D" id="1.10.1220.10">
    <property type="entry name" value="Met repressor-like"/>
    <property type="match status" value="1"/>
</dbReference>
<comment type="cofactor">
    <cofactor evidence="8">
        <name>Ni(2+)</name>
        <dbReference type="ChEBI" id="CHEBI:49786"/>
    </cofactor>
    <text evidence="8">Binds 1 nickel ion per subunit.</text>
</comment>
<dbReference type="InterPro" id="IPR050192">
    <property type="entry name" value="CopG/NikR_regulator"/>
</dbReference>
<comment type="similarity">
    <text evidence="2 8">Belongs to the transcriptional regulatory CopG/NikR family.</text>
</comment>
<dbReference type="Pfam" id="PF01402">
    <property type="entry name" value="RHH_1"/>
    <property type="match status" value="1"/>
</dbReference>
<dbReference type="AlphaFoldDB" id="A0A1G7L658"/>
<sequence>MTVVSVSMPEELLDRIDHFADEHGYTGRSEVVREASRNLLGEFEDAKLEDRALMAVVTVLFNYETTNVEERMMRLRHEDEGIVASNFHSHVGSQYCMELFVLEGGLEEISSFVGKVRATKDTLTVDYSVTPVDEFGAGALGEGHAHAGHGGGESGEGETEADGTDESATAEDD</sequence>
<feature type="domain" description="Ribbon-helix-helix protein CopG" evidence="10">
    <location>
        <begin position="3"/>
        <end position="40"/>
    </location>
</feature>
<dbReference type="InterPro" id="IPR002145">
    <property type="entry name" value="CopG"/>
</dbReference>
<dbReference type="OrthoDB" id="9459at2157"/>
<dbReference type="HAMAP" id="MF_00476">
    <property type="entry name" value="NikR"/>
    <property type="match status" value="1"/>
</dbReference>
<dbReference type="InterPro" id="IPR045865">
    <property type="entry name" value="ACT-like_dom_sf"/>
</dbReference>
<evidence type="ECO:0000256" key="8">
    <source>
        <dbReference type="HAMAP-Rule" id="MF_00476"/>
    </source>
</evidence>
<organism evidence="12 13">
    <name type="scientific">Halorubrum xinjiangense</name>
    <dbReference type="NCBI Taxonomy" id="261291"/>
    <lineage>
        <taxon>Archaea</taxon>
        <taxon>Methanobacteriati</taxon>
        <taxon>Methanobacteriota</taxon>
        <taxon>Stenosarchaea group</taxon>
        <taxon>Halobacteria</taxon>
        <taxon>Halobacteriales</taxon>
        <taxon>Haloferacaceae</taxon>
        <taxon>Halorubrum</taxon>
    </lineage>
</organism>
<keyword evidence="3 8" id="KW-0533">Nickel</keyword>
<evidence type="ECO:0000256" key="1">
    <source>
        <dbReference type="ARBA" id="ARBA00002339"/>
    </source>
</evidence>
<evidence type="ECO:0000256" key="4">
    <source>
        <dbReference type="ARBA" id="ARBA00022723"/>
    </source>
</evidence>
<feature type="domain" description="Transcription factor NikR nickel binding C-terminal" evidence="11">
    <location>
        <begin position="54"/>
        <end position="129"/>
    </location>
</feature>
<keyword evidence="13" id="KW-1185">Reference proteome</keyword>
<keyword evidence="5 8" id="KW-0805">Transcription regulation</keyword>
<evidence type="ECO:0000256" key="2">
    <source>
        <dbReference type="ARBA" id="ARBA00008478"/>
    </source>
</evidence>
<dbReference type="Pfam" id="PF08753">
    <property type="entry name" value="NikR_C"/>
    <property type="match status" value="1"/>
</dbReference>
<dbReference type="GO" id="GO:0003677">
    <property type="term" value="F:DNA binding"/>
    <property type="evidence" value="ECO:0007669"/>
    <property type="project" value="UniProtKB-KW"/>
</dbReference>
<dbReference type="CDD" id="cd22231">
    <property type="entry name" value="RHH_NikR_HicB-like"/>
    <property type="match status" value="1"/>
</dbReference>
<protein>
    <recommendedName>
        <fullName evidence="8">Putative nickel-responsive regulator</fullName>
    </recommendedName>
</protein>
<evidence type="ECO:0000313" key="12">
    <source>
        <dbReference type="EMBL" id="SDF45007.1"/>
    </source>
</evidence>
<dbReference type="SUPFAM" id="SSF55021">
    <property type="entry name" value="ACT-like"/>
    <property type="match status" value="1"/>
</dbReference>
<keyword evidence="6 8" id="KW-0238">DNA-binding</keyword>
<evidence type="ECO:0000313" key="13">
    <source>
        <dbReference type="Proteomes" id="UP000324020"/>
    </source>
</evidence>
<feature type="compositionally biased region" description="Acidic residues" evidence="9">
    <location>
        <begin position="155"/>
        <end position="173"/>
    </location>
</feature>
<dbReference type="PANTHER" id="PTHR34719:SF3">
    <property type="entry name" value="NICKEL-RESPONSIVE REGULATOR-RELATED"/>
    <property type="match status" value="1"/>
</dbReference>
<dbReference type="InterPro" id="IPR022988">
    <property type="entry name" value="Ni_resp_reg_NikR"/>
</dbReference>
<dbReference type="InterPro" id="IPR014864">
    <property type="entry name" value="TF_NikR_Ni-bd_C"/>
</dbReference>
<keyword evidence="4 8" id="KW-0479">Metal-binding</keyword>
<dbReference type="GO" id="GO:0010045">
    <property type="term" value="P:response to nickel cation"/>
    <property type="evidence" value="ECO:0007669"/>
    <property type="project" value="InterPro"/>
</dbReference>
<reference evidence="12 13" key="1">
    <citation type="submission" date="2016-10" db="EMBL/GenBank/DDBJ databases">
        <authorList>
            <person name="Varghese N."/>
            <person name="Submissions S."/>
        </authorList>
    </citation>
    <scope>NUCLEOTIDE SEQUENCE [LARGE SCALE GENOMIC DNA]</scope>
    <source>
        <strain evidence="12 13">CGMCC 1.3527</strain>
    </source>
</reference>
<feature type="region of interest" description="Disordered" evidence="9">
    <location>
        <begin position="138"/>
        <end position="173"/>
    </location>
</feature>
<dbReference type="InterPro" id="IPR010985">
    <property type="entry name" value="Ribbon_hlx_hlx"/>
</dbReference>
<evidence type="ECO:0000256" key="3">
    <source>
        <dbReference type="ARBA" id="ARBA00022596"/>
    </source>
</evidence>
<dbReference type="RefSeq" id="WP_149798325.1">
    <property type="nucleotide sequence ID" value="NZ_FNBO01000004.1"/>
</dbReference>
<proteinExistence type="inferred from homology"/>
<comment type="function">
    <text evidence="1 8">Transcriptional regulator.</text>
</comment>
<feature type="binding site" evidence="8">
    <location>
        <position position="90"/>
    </location>
    <ligand>
        <name>Ni(2+)</name>
        <dbReference type="ChEBI" id="CHEBI:49786"/>
    </ligand>
</feature>
<feature type="binding site" evidence="8">
    <location>
        <position position="88"/>
    </location>
    <ligand>
        <name>Ni(2+)</name>
        <dbReference type="ChEBI" id="CHEBI:49786"/>
    </ligand>
</feature>
<feature type="binding site" evidence="8">
    <location>
        <position position="77"/>
    </location>
    <ligand>
        <name>Ni(2+)</name>
        <dbReference type="ChEBI" id="CHEBI:49786"/>
    </ligand>
</feature>
<dbReference type="InterPro" id="IPR013321">
    <property type="entry name" value="Arc_rbn_hlx_hlx"/>
</dbReference>
<name>A0A1G7L658_9EURY</name>
<evidence type="ECO:0000256" key="5">
    <source>
        <dbReference type="ARBA" id="ARBA00023015"/>
    </source>
</evidence>
<dbReference type="InterPro" id="IPR027271">
    <property type="entry name" value="Acetolactate_synth/TF_NikR_C"/>
</dbReference>
<dbReference type="Proteomes" id="UP000324020">
    <property type="component" value="Unassembled WGS sequence"/>
</dbReference>
<evidence type="ECO:0000256" key="7">
    <source>
        <dbReference type="ARBA" id="ARBA00023163"/>
    </source>
</evidence>